<evidence type="ECO:0000313" key="2">
    <source>
        <dbReference type="Proteomes" id="UP000284706"/>
    </source>
</evidence>
<keyword evidence="2" id="KW-1185">Reference proteome</keyword>
<dbReference type="Proteomes" id="UP000284706">
    <property type="component" value="Unassembled WGS sequence"/>
</dbReference>
<proteinExistence type="predicted"/>
<dbReference type="AlphaFoldDB" id="A0A409YQB1"/>
<accession>A0A409YQB1</accession>
<reference evidence="1 2" key="1">
    <citation type="journal article" date="2018" name="Evol. Lett.">
        <title>Horizontal gene cluster transfer increased hallucinogenic mushroom diversity.</title>
        <authorList>
            <person name="Reynolds H.T."/>
            <person name="Vijayakumar V."/>
            <person name="Gluck-Thaler E."/>
            <person name="Korotkin H.B."/>
            <person name="Matheny P.B."/>
            <person name="Slot J.C."/>
        </authorList>
    </citation>
    <scope>NUCLEOTIDE SEQUENCE [LARGE SCALE GENOMIC DNA]</scope>
    <source>
        <strain evidence="1 2">SRW20</strain>
    </source>
</reference>
<evidence type="ECO:0000313" key="1">
    <source>
        <dbReference type="EMBL" id="PPR05193.1"/>
    </source>
</evidence>
<comment type="caution">
    <text evidence="1">The sequence shown here is derived from an EMBL/GenBank/DDBJ whole genome shotgun (WGS) entry which is preliminary data.</text>
</comment>
<gene>
    <name evidence="1" type="ORF">CVT26_012279</name>
</gene>
<dbReference type="EMBL" id="NHYE01000514">
    <property type="protein sequence ID" value="PPR05193.1"/>
    <property type="molecule type" value="Genomic_DNA"/>
</dbReference>
<sequence length="177" mass="19974">MIGFGASPQISITFAAGGSASPAMAQLERKVMEVEVGSWKWMMTLWDSAGRDRYVIVERAAIRFDVDEGVKDVDEDERTSNRIALPTPHQPLRYRHMREIITTRVSHVPVLCTTVFETFDVNASQRAAALIWTSWGCHSGIEGSDLAGLYLSTVHPNLWRTKYPLTPLEDPYNFKYP</sequence>
<dbReference type="InParanoid" id="A0A409YQB1"/>
<organism evidence="1 2">
    <name type="scientific">Gymnopilus dilepis</name>
    <dbReference type="NCBI Taxonomy" id="231916"/>
    <lineage>
        <taxon>Eukaryota</taxon>
        <taxon>Fungi</taxon>
        <taxon>Dikarya</taxon>
        <taxon>Basidiomycota</taxon>
        <taxon>Agaricomycotina</taxon>
        <taxon>Agaricomycetes</taxon>
        <taxon>Agaricomycetidae</taxon>
        <taxon>Agaricales</taxon>
        <taxon>Agaricineae</taxon>
        <taxon>Hymenogastraceae</taxon>
        <taxon>Gymnopilus</taxon>
    </lineage>
</organism>
<protein>
    <submittedName>
        <fullName evidence="1">Uncharacterized protein</fullName>
    </submittedName>
</protein>
<name>A0A409YQB1_9AGAR</name>